<name>A0A1X6WSN1_9MICO</name>
<dbReference type="GO" id="GO:0006352">
    <property type="term" value="P:DNA-templated transcription initiation"/>
    <property type="evidence" value="ECO:0007669"/>
    <property type="project" value="InterPro"/>
</dbReference>
<evidence type="ECO:0000256" key="1">
    <source>
        <dbReference type="ARBA" id="ARBA00010466"/>
    </source>
</evidence>
<dbReference type="InterPro" id="IPR007630">
    <property type="entry name" value="RNA_pol_sigma70_r4"/>
</dbReference>
<keyword evidence="4" id="KW-0804">Transcription</keyword>
<sequence length="318" mass="33087">MPAPRETAIIVRAARLHYEQGLSQSEIAADLGLSRSNVSRILAQARERGVVEITIHDPDAPPTRDAALEAAIIARFSLTAAVVVDGGRGDALTTVARAGAALVADRAPAVRSIGVSWGQTVQQVVSELPAQRLRPAPRVLPLVGGLSMLDQTDSGDSVQRVLAERLGARAEPLYAPALLESAEAVRTLLRETSISRALASAAGVELALVGIGSTGLHSSPHLLEGMRLSVEERRRLEARHPVGDVCGRFVAADGTPLGPPTSDRVLAVTFPQLARIPEVLAVAAGAEKAPGVSGVLRSGVIDTMVLDADLARAVLTGD</sequence>
<dbReference type="InterPro" id="IPR051054">
    <property type="entry name" value="SorC_transcr_regulators"/>
</dbReference>
<dbReference type="SUPFAM" id="SSF46689">
    <property type="entry name" value="Homeodomain-like"/>
    <property type="match status" value="1"/>
</dbReference>
<dbReference type="GO" id="GO:0030246">
    <property type="term" value="F:carbohydrate binding"/>
    <property type="evidence" value="ECO:0007669"/>
    <property type="project" value="InterPro"/>
</dbReference>
<dbReference type="PANTHER" id="PTHR34294:SF1">
    <property type="entry name" value="TRANSCRIPTIONAL REGULATOR LSRR"/>
    <property type="match status" value="1"/>
</dbReference>
<organism evidence="6 7">
    <name type="scientific">Brachybacterium nesterenkovii</name>
    <dbReference type="NCBI Taxonomy" id="47847"/>
    <lineage>
        <taxon>Bacteria</taxon>
        <taxon>Bacillati</taxon>
        <taxon>Actinomycetota</taxon>
        <taxon>Actinomycetes</taxon>
        <taxon>Micrococcales</taxon>
        <taxon>Dermabacteraceae</taxon>
        <taxon>Brachybacterium</taxon>
    </lineage>
</organism>
<dbReference type="PANTHER" id="PTHR34294">
    <property type="entry name" value="TRANSCRIPTIONAL REGULATOR-RELATED"/>
    <property type="match status" value="1"/>
</dbReference>
<protein>
    <submittedName>
        <fullName evidence="6">Sorbitol operon transcription regulator</fullName>
    </submittedName>
</protein>
<dbReference type="InterPro" id="IPR009057">
    <property type="entry name" value="Homeodomain-like_sf"/>
</dbReference>
<dbReference type="Gene3D" id="3.40.50.1360">
    <property type="match status" value="1"/>
</dbReference>
<dbReference type="Pfam" id="PF04545">
    <property type="entry name" value="Sigma70_r4"/>
    <property type="match status" value="1"/>
</dbReference>
<gene>
    <name evidence="6" type="ORF">FM110_00490</name>
</gene>
<reference evidence="6 7" key="1">
    <citation type="submission" date="2017-02" db="EMBL/GenBank/DDBJ databases">
        <authorList>
            <person name="Peterson S.W."/>
        </authorList>
    </citation>
    <scope>NUCLEOTIDE SEQUENCE [LARGE SCALE GENOMIC DNA]</scope>
    <source>
        <strain evidence="6 7">CIP104813</strain>
    </source>
</reference>
<dbReference type="EMBL" id="FWFG01000007">
    <property type="protein sequence ID" value="SLM87879.1"/>
    <property type="molecule type" value="Genomic_DNA"/>
</dbReference>
<dbReference type="InterPro" id="IPR037171">
    <property type="entry name" value="NagB/RpiA_transferase-like"/>
</dbReference>
<evidence type="ECO:0000256" key="2">
    <source>
        <dbReference type="ARBA" id="ARBA00023015"/>
    </source>
</evidence>
<dbReference type="RefSeq" id="WP_087101627.1">
    <property type="nucleotide sequence ID" value="NZ_FWFG01000007.1"/>
</dbReference>
<dbReference type="Proteomes" id="UP000195981">
    <property type="component" value="Unassembled WGS sequence"/>
</dbReference>
<dbReference type="Pfam" id="PF04198">
    <property type="entry name" value="Sugar-bind"/>
    <property type="match status" value="1"/>
</dbReference>
<feature type="domain" description="HTH cro/C1-type" evidence="5">
    <location>
        <begin position="11"/>
        <end position="41"/>
    </location>
</feature>
<dbReference type="CDD" id="cd06171">
    <property type="entry name" value="Sigma70_r4"/>
    <property type="match status" value="1"/>
</dbReference>
<dbReference type="PROSITE" id="PS50943">
    <property type="entry name" value="HTH_CROC1"/>
    <property type="match status" value="1"/>
</dbReference>
<proteinExistence type="inferred from homology"/>
<dbReference type="GO" id="GO:0003677">
    <property type="term" value="F:DNA binding"/>
    <property type="evidence" value="ECO:0007669"/>
    <property type="project" value="UniProtKB-KW"/>
</dbReference>
<evidence type="ECO:0000259" key="5">
    <source>
        <dbReference type="PROSITE" id="PS50943"/>
    </source>
</evidence>
<dbReference type="OrthoDB" id="186585at2"/>
<dbReference type="AlphaFoldDB" id="A0A1X6WSN1"/>
<keyword evidence="7" id="KW-1185">Reference proteome</keyword>
<evidence type="ECO:0000256" key="4">
    <source>
        <dbReference type="ARBA" id="ARBA00023163"/>
    </source>
</evidence>
<evidence type="ECO:0000256" key="3">
    <source>
        <dbReference type="ARBA" id="ARBA00023125"/>
    </source>
</evidence>
<evidence type="ECO:0000313" key="6">
    <source>
        <dbReference type="EMBL" id="SLM87879.1"/>
    </source>
</evidence>
<accession>A0A1X6WSN1</accession>
<dbReference type="SUPFAM" id="SSF100950">
    <property type="entry name" value="NagB/RpiA/CoA transferase-like"/>
    <property type="match status" value="1"/>
</dbReference>
<dbReference type="InterPro" id="IPR001387">
    <property type="entry name" value="Cro/C1-type_HTH"/>
</dbReference>
<comment type="similarity">
    <text evidence="1">Belongs to the SorC transcriptional regulatory family.</text>
</comment>
<keyword evidence="3" id="KW-0238">DNA-binding</keyword>
<dbReference type="Gene3D" id="1.10.10.60">
    <property type="entry name" value="Homeodomain-like"/>
    <property type="match status" value="1"/>
</dbReference>
<dbReference type="GO" id="GO:0003700">
    <property type="term" value="F:DNA-binding transcription factor activity"/>
    <property type="evidence" value="ECO:0007669"/>
    <property type="project" value="InterPro"/>
</dbReference>
<dbReference type="InterPro" id="IPR007324">
    <property type="entry name" value="Sugar-bd_dom_put"/>
</dbReference>
<keyword evidence="2" id="KW-0805">Transcription regulation</keyword>
<evidence type="ECO:0000313" key="7">
    <source>
        <dbReference type="Proteomes" id="UP000195981"/>
    </source>
</evidence>